<dbReference type="Proteomes" id="UP000004705">
    <property type="component" value="Chromosome"/>
</dbReference>
<dbReference type="RefSeq" id="WP_005440517.1">
    <property type="nucleotide sequence ID" value="NZ_CM001466.1"/>
</dbReference>
<evidence type="ECO:0000313" key="3">
    <source>
        <dbReference type="EMBL" id="EHY88640.1"/>
    </source>
</evidence>
<accession>H8GAV4</accession>
<keyword evidence="4" id="KW-1185">Reference proteome</keyword>
<proteinExistence type="predicted"/>
<dbReference type="AlphaFoldDB" id="H8GAV4"/>
<dbReference type="HOGENOM" id="CLU_124975_0_0_11"/>
<feature type="transmembrane region" description="Helical" evidence="2">
    <location>
        <begin position="87"/>
        <end position="107"/>
    </location>
</feature>
<dbReference type="EMBL" id="CM001466">
    <property type="protein sequence ID" value="EHY88640.1"/>
    <property type="molecule type" value="Genomic_DNA"/>
</dbReference>
<feature type="transmembrane region" description="Helical" evidence="2">
    <location>
        <begin position="152"/>
        <end position="171"/>
    </location>
</feature>
<evidence type="ECO:0000256" key="1">
    <source>
        <dbReference type="SAM" id="MobiDB-lite"/>
    </source>
</evidence>
<sequence>MNAVDGGADEKAADSTSDATPVGSGADDVPADAAALAEDADAEVRAAHARSVHALADAMLRWGMRLSLPFVLVTVGVATVSAGQPGLIGAGFGAVLGYGSSLVTITMMRIAATRPPSALMSLALGGYAVKMTALLVVMLLLRDVDTFSRPTLAFGMLTTVVAWAAAEVVAFRTTKTPTLVVARSAQRTTQE</sequence>
<organism evidence="3 4">
    <name type="scientific">Saccharomonospora azurea NA-128</name>
    <dbReference type="NCBI Taxonomy" id="882081"/>
    <lineage>
        <taxon>Bacteria</taxon>
        <taxon>Bacillati</taxon>
        <taxon>Actinomycetota</taxon>
        <taxon>Actinomycetes</taxon>
        <taxon>Pseudonocardiales</taxon>
        <taxon>Pseudonocardiaceae</taxon>
        <taxon>Saccharomonospora</taxon>
    </lineage>
</organism>
<protein>
    <recommendedName>
        <fullName evidence="5">ATP synthase I chain</fullName>
    </recommendedName>
</protein>
<keyword evidence="2" id="KW-0472">Membrane</keyword>
<evidence type="ECO:0008006" key="5">
    <source>
        <dbReference type="Google" id="ProtNLM"/>
    </source>
</evidence>
<gene>
    <name evidence="3" type="ORF">SacazDRAFT_01716</name>
</gene>
<reference evidence="3 4" key="1">
    <citation type="journal article" date="2012" name="Stand. Genomic Sci.">
        <title>Genome sequence of the soil bacterium Saccharomonospora azurea type strain (NA-128(T)).</title>
        <authorList>
            <person name="Klenk H.P."/>
            <person name="Held B."/>
            <person name="Lucas S."/>
            <person name="Lapidus A."/>
            <person name="Copeland A."/>
            <person name="Hammon N."/>
            <person name="Pitluck S."/>
            <person name="Goodwin L.A."/>
            <person name="Han C."/>
            <person name="Tapia R."/>
            <person name="Brambilla E.M."/>
            <person name="Potter G."/>
            <person name="Land M."/>
            <person name="Ivanova N."/>
            <person name="Rohde M."/>
            <person name="Goker M."/>
            <person name="Detter J.C."/>
            <person name="Kyrpides N.C."/>
            <person name="Woyke T."/>
        </authorList>
    </citation>
    <scope>NUCLEOTIDE SEQUENCE [LARGE SCALE GENOMIC DNA]</scope>
    <source>
        <strain evidence="3 4">NA-128</strain>
    </source>
</reference>
<keyword evidence="2" id="KW-0812">Transmembrane</keyword>
<name>H8GAV4_9PSEU</name>
<feature type="region of interest" description="Disordered" evidence="1">
    <location>
        <begin position="1"/>
        <end position="25"/>
    </location>
</feature>
<feature type="transmembrane region" description="Helical" evidence="2">
    <location>
        <begin position="62"/>
        <end position="81"/>
    </location>
</feature>
<evidence type="ECO:0000256" key="2">
    <source>
        <dbReference type="SAM" id="Phobius"/>
    </source>
</evidence>
<evidence type="ECO:0000313" key="4">
    <source>
        <dbReference type="Proteomes" id="UP000004705"/>
    </source>
</evidence>
<feature type="transmembrane region" description="Helical" evidence="2">
    <location>
        <begin position="119"/>
        <end position="140"/>
    </location>
</feature>
<keyword evidence="2" id="KW-1133">Transmembrane helix</keyword>